<dbReference type="InterPro" id="IPR017441">
    <property type="entry name" value="Protein_kinase_ATP_BS"/>
</dbReference>
<feature type="compositionally biased region" description="Polar residues" evidence="4">
    <location>
        <begin position="407"/>
        <end position="417"/>
    </location>
</feature>
<dbReference type="GeneID" id="94844324"/>
<dbReference type="OrthoDB" id="336747at2759"/>
<dbReference type="PANTHER" id="PTHR24346:SF30">
    <property type="entry name" value="MATERNAL EMBRYONIC LEUCINE ZIPPER KINASE"/>
    <property type="match status" value="1"/>
</dbReference>
<keyword evidence="2 3" id="KW-0067">ATP-binding</keyword>
<dbReference type="GO" id="GO:0035556">
    <property type="term" value="P:intracellular signal transduction"/>
    <property type="evidence" value="ECO:0007669"/>
    <property type="project" value="TreeGrafter"/>
</dbReference>
<dbReference type="SMART" id="SM00220">
    <property type="entry name" value="S_TKc"/>
    <property type="match status" value="1"/>
</dbReference>
<dbReference type="PANTHER" id="PTHR24346">
    <property type="entry name" value="MAP/MICROTUBULE AFFINITY-REGULATING KINASE"/>
    <property type="match status" value="1"/>
</dbReference>
<dbReference type="EMBL" id="MLAK01001016">
    <property type="protein sequence ID" value="OHS99212.1"/>
    <property type="molecule type" value="Genomic_DNA"/>
</dbReference>
<feature type="binding site" evidence="3">
    <location>
        <position position="80"/>
    </location>
    <ligand>
        <name>ATP</name>
        <dbReference type="ChEBI" id="CHEBI:30616"/>
    </ligand>
</feature>
<dbReference type="GO" id="GO:0005737">
    <property type="term" value="C:cytoplasm"/>
    <property type="evidence" value="ECO:0007669"/>
    <property type="project" value="TreeGrafter"/>
</dbReference>
<evidence type="ECO:0000313" key="7">
    <source>
        <dbReference type="Proteomes" id="UP000179807"/>
    </source>
</evidence>
<feature type="compositionally biased region" description="Low complexity" evidence="4">
    <location>
        <begin position="418"/>
        <end position="430"/>
    </location>
</feature>
<evidence type="ECO:0000313" key="6">
    <source>
        <dbReference type="EMBL" id="OHS99212.1"/>
    </source>
</evidence>
<dbReference type="InterPro" id="IPR008271">
    <property type="entry name" value="Ser/Thr_kinase_AS"/>
</dbReference>
<name>A0A1J4JPM2_9EUKA</name>
<gene>
    <name evidence="6" type="primary">snfA</name>
    <name evidence="6" type="ORF">TRFO_34354</name>
</gene>
<feature type="region of interest" description="Disordered" evidence="4">
    <location>
        <begin position="358"/>
        <end position="442"/>
    </location>
</feature>
<evidence type="ECO:0000256" key="2">
    <source>
        <dbReference type="ARBA" id="ARBA00022840"/>
    </source>
</evidence>
<feature type="region of interest" description="Disordered" evidence="4">
    <location>
        <begin position="1"/>
        <end position="20"/>
    </location>
</feature>
<dbReference type="VEuPathDB" id="TrichDB:TRFO_34354"/>
<sequence>MTSRKYSPNTQGPFQLSPHHSPIETAHLQPYFPSSTTVPSPNCPSRIGDRYTILKKIGRGAFASVILVEDTEKKLNFACKVIPRNSKSEDKIHNEILIFQLAQHQNIVKLVDLVSDENNYYLITEYCSKGTLCEYINNHRHMMEYAAKPMIMQILEAVDYLHRSNISHRDLKPENILIDAQGNLKINDFGLSSTFKGPEDDEVKGSVGSAIYTSPECLSGKPYSGRATDAWSCGVMFFVLLTGKIPWKSTQKKKLFEEIKKGEFEIPLYLTKECRDFLTRLICVDVSKRMTIKEAITHPWISCVPRRPTLRTSFVVRGNRLSLKKVNEFLSSSSADRFSGALKKEDVKAEFSKIESNQERKSVLVPNSESESQSSQCSSPDSSLQVSPQLSVPFAQAGSNSNSNSNDLFLNSPNETDSSNSSNLNYNSPVSPAPSQPQSPLEPTRIQFETSSIHTQNIHQNNTSISSSNSSVGSSNICMSSSSNPIENELESHNIELLSPIFTENFENNGSGNVNGIKIDINLSSTYPNRKRNGSLNMGSSLNKKFDVKANHHDKTHGNCDSTHKSGTITKNNITTSKSATGPLKAKALDNQVDSILNKLKLMKSLKS</sequence>
<organism evidence="6 7">
    <name type="scientific">Tritrichomonas foetus</name>
    <dbReference type="NCBI Taxonomy" id="1144522"/>
    <lineage>
        <taxon>Eukaryota</taxon>
        <taxon>Metamonada</taxon>
        <taxon>Parabasalia</taxon>
        <taxon>Tritrichomonadida</taxon>
        <taxon>Tritrichomonadidae</taxon>
        <taxon>Tritrichomonas</taxon>
    </lineage>
</organism>
<protein>
    <submittedName>
        <fullName evidence="6">5'-AMP-activated serine/threonine-protein kinase catalytic subunit alpha</fullName>
    </submittedName>
</protein>
<feature type="compositionally biased region" description="Low complexity" evidence="4">
    <location>
        <begin position="368"/>
        <end position="392"/>
    </location>
</feature>
<dbReference type="Proteomes" id="UP000179807">
    <property type="component" value="Unassembled WGS sequence"/>
</dbReference>
<dbReference type="GO" id="GO:0005524">
    <property type="term" value="F:ATP binding"/>
    <property type="evidence" value="ECO:0007669"/>
    <property type="project" value="UniProtKB-UniRule"/>
</dbReference>
<keyword evidence="6" id="KW-0808">Transferase</keyword>
<dbReference type="FunFam" id="3.30.200.20:FF:000042">
    <property type="entry name" value="Aurora kinase A"/>
    <property type="match status" value="1"/>
</dbReference>
<feature type="domain" description="Protein kinase" evidence="5">
    <location>
        <begin position="51"/>
        <end position="301"/>
    </location>
</feature>
<dbReference type="AlphaFoldDB" id="A0A1J4JPM2"/>
<dbReference type="PROSITE" id="PS00107">
    <property type="entry name" value="PROTEIN_KINASE_ATP"/>
    <property type="match status" value="1"/>
</dbReference>
<evidence type="ECO:0000256" key="1">
    <source>
        <dbReference type="ARBA" id="ARBA00022741"/>
    </source>
</evidence>
<reference evidence="6" key="1">
    <citation type="submission" date="2016-10" db="EMBL/GenBank/DDBJ databases">
        <authorList>
            <person name="Benchimol M."/>
            <person name="Almeida L.G."/>
            <person name="Vasconcelos A.T."/>
            <person name="Perreira-Neves A."/>
            <person name="Rosa I.A."/>
            <person name="Tasca T."/>
            <person name="Bogo M.R."/>
            <person name="de Souza W."/>
        </authorList>
    </citation>
    <scope>NUCLEOTIDE SEQUENCE [LARGE SCALE GENOMIC DNA]</scope>
    <source>
        <strain evidence="6">K</strain>
    </source>
</reference>
<keyword evidence="7" id="KW-1185">Reference proteome</keyword>
<dbReference type="InterPro" id="IPR000719">
    <property type="entry name" value="Prot_kinase_dom"/>
</dbReference>
<proteinExistence type="predicted"/>
<dbReference type="FunFam" id="1.10.510.10:FF:000956">
    <property type="entry name" value="CAMK family protein kinase"/>
    <property type="match status" value="1"/>
</dbReference>
<dbReference type="GO" id="GO:0004674">
    <property type="term" value="F:protein serine/threonine kinase activity"/>
    <property type="evidence" value="ECO:0007669"/>
    <property type="project" value="TreeGrafter"/>
</dbReference>
<dbReference type="Pfam" id="PF00069">
    <property type="entry name" value="Pkinase"/>
    <property type="match status" value="1"/>
</dbReference>
<keyword evidence="1 3" id="KW-0547">Nucleotide-binding</keyword>
<dbReference type="Gene3D" id="1.10.510.10">
    <property type="entry name" value="Transferase(Phosphotransferase) domain 1"/>
    <property type="match status" value="1"/>
</dbReference>
<dbReference type="RefSeq" id="XP_068352349.1">
    <property type="nucleotide sequence ID" value="XM_068509620.1"/>
</dbReference>
<dbReference type="PROSITE" id="PS00108">
    <property type="entry name" value="PROTEIN_KINASE_ST"/>
    <property type="match status" value="1"/>
</dbReference>
<evidence type="ECO:0000259" key="5">
    <source>
        <dbReference type="PROSITE" id="PS50011"/>
    </source>
</evidence>
<feature type="region of interest" description="Disordered" evidence="4">
    <location>
        <begin position="459"/>
        <end position="485"/>
    </location>
</feature>
<evidence type="ECO:0000256" key="4">
    <source>
        <dbReference type="SAM" id="MobiDB-lite"/>
    </source>
</evidence>
<accession>A0A1J4JPM2</accession>
<comment type="caution">
    <text evidence="6">The sequence shown here is derived from an EMBL/GenBank/DDBJ whole genome shotgun (WGS) entry which is preliminary data.</text>
</comment>
<dbReference type="InterPro" id="IPR011009">
    <property type="entry name" value="Kinase-like_dom_sf"/>
</dbReference>
<keyword evidence="6" id="KW-0418">Kinase</keyword>
<dbReference type="PROSITE" id="PS50011">
    <property type="entry name" value="PROTEIN_KINASE_DOM"/>
    <property type="match status" value="1"/>
</dbReference>
<dbReference type="SUPFAM" id="SSF56112">
    <property type="entry name" value="Protein kinase-like (PK-like)"/>
    <property type="match status" value="1"/>
</dbReference>
<feature type="compositionally biased region" description="Polar residues" evidence="4">
    <location>
        <begin position="1"/>
        <end position="14"/>
    </location>
</feature>
<evidence type="ECO:0000256" key="3">
    <source>
        <dbReference type="PROSITE-ProRule" id="PRU10141"/>
    </source>
</evidence>